<sequence length="491" mass="54073">MIVIPDEMGGYSDKSDITDTGVYVGWIHQMYTMDSSPYSTTSEIFAVGGEDYLKEGHTPTTLPEREDEILKLRRSLKPAARGAGAENTFLSGKAGQGKTAAAKAELAELEAFADAQDLDLTTVFFSCEGISSSYTLACGLCEELGGVNPNGHPMQKVLDHLWDAMNEVGGTVIIVLDEIDNLGTDDKILYSLPRARDKDYVNDDVYPSIIGISNDLQWRDNLDPAAKDSLYDDSIFFAPYDADELRDILSRRASKAFRDTSLVYETPEGEEFEINIDLDDDDGSLAKAFDQIDADRTDCTLLRIDSEILSDDVIPLCAAYAAQDKGSARQAIKYLRKAAAIAESEGDAHVGEEHVRAAQGEAERELIIEGMEQLTTQGHLALAAVTILELGGHSGIRTRDVYDVYTSLSDHIDADRLAQRRMRDHLIELDMLSIIRARKSASGSVGGEAYTFELRVEPSTAIEVLEAVSRFESVDFNELAKRWLNEQQTLN</sequence>
<comment type="similarity">
    <text evidence="1 5">Belongs to the CDC6/cdc18 family.</text>
</comment>
<dbReference type="SUPFAM" id="SSF46785">
    <property type="entry name" value="Winged helix' DNA-binding domain"/>
    <property type="match status" value="1"/>
</dbReference>
<dbReference type="GO" id="GO:0006260">
    <property type="term" value="P:DNA replication"/>
    <property type="evidence" value="ECO:0007669"/>
    <property type="project" value="UniProtKB-UniRule"/>
</dbReference>
<dbReference type="InterPro" id="IPR055237">
    <property type="entry name" value="Cdc6_lid"/>
</dbReference>
<keyword evidence="2 5" id="KW-0235">DNA replication</keyword>
<dbReference type="SMART" id="SM01074">
    <property type="entry name" value="Cdc6_C"/>
    <property type="match status" value="1"/>
</dbReference>
<organism evidence="7 8">
    <name type="scientific">Halorubrum saccharovorum DSM 1137</name>
    <dbReference type="NCBI Taxonomy" id="1227484"/>
    <lineage>
        <taxon>Archaea</taxon>
        <taxon>Methanobacteriati</taxon>
        <taxon>Methanobacteriota</taxon>
        <taxon>Stenosarchaea group</taxon>
        <taxon>Halobacteria</taxon>
        <taxon>Halobacteriales</taxon>
        <taxon>Haloferacaceae</taxon>
        <taxon>Halorubrum</taxon>
    </lineage>
</organism>
<evidence type="ECO:0000259" key="6">
    <source>
        <dbReference type="SMART" id="SM01074"/>
    </source>
</evidence>
<dbReference type="Gene3D" id="3.40.50.300">
    <property type="entry name" value="P-loop containing nucleotide triphosphate hydrolases"/>
    <property type="match status" value="1"/>
</dbReference>
<proteinExistence type="inferred from homology"/>
<feature type="binding site" evidence="5">
    <location>
        <position position="240"/>
    </location>
    <ligand>
        <name>ATP</name>
        <dbReference type="ChEBI" id="CHEBI:30616"/>
    </ligand>
</feature>
<dbReference type="eggNOG" id="arCOG00467">
    <property type="taxonomic scope" value="Archaea"/>
</dbReference>
<dbReference type="EMBL" id="AOJE01000043">
    <property type="protein sequence ID" value="ELZ39121.1"/>
    <property type="molecule type" value="Genomic_DNA"/>
</dbReference>
<dbReference type="InterPro" id="IPR049945">
    <property type="entry name" value="AAA_22"/>
</dbReference>
<dbReference type="Gene3D" id="1.10.10.10">
    <property type="entry name" value="Winged helix-like DNA-binding domain superfamily/Winged helix DNA-binding domain"/>
    <property type="match status" value="1"/>
</dbReference>
<evidence type="ECO:0000313" key="7">
    <source>
        <dbReference type="EMBL" id="ELZ39121.1"/>
    </source>
</evidence>
<keyword evidence="8" id="KW-1185">Reference proteome</keyword>
<dbReference type="GO" id="GO:0016887">
    <property type="term" value="F:ATP hydrolysis activity"/>
    <property type="evidence" value="ECO:0007669"/>
    <property type="project" value="InterPro"/>
</dbReference>
<evidence type="ECO:0000256" key="3">
    <source>
        <dbReference type="ARBA" id="ARBA00022741"/>
    </source>
</evidence>
<dbReference type="InterPro" id="IPR036390">
    <property type="entry name" value="WH_DNA-bd_sf"/>
</dbReference>
<reference evidence="7 8" key="1">
    <citation type="journal article" date="2014" name="PLoS Genet.">
        <title>Phylogenetically driven sequencing of extremely halophilic archaea reveals strategies for static and dynamic osmo-response.</title>
        <authorList>
            <person name="Becker E.A."/>
            <person name="Seitzer P.M."/>
            <person name="Tritt A."/>
            <person name="Larsen D."/>
            <person name="Krusor M."/>
            <person name="Yao A.I."/>
            <person name="Wu D."/>
            <person name="Madern D."/>
            <person name="Eisen J.A."/>
            <person name="Darling A.E."/>
            <person name="Facciotti M.T."/>
        </authorList>
    </citation>
    <scope>NUCLEOTIDE SEQUENCE [LARGE SCALE GENOMIC DNA]</scope>
    <source>
        <strain evidence="7 8">DSM 1137</strain>
    </source>
</reference>
<dbReference type="Pfam" id="PF22703">
    <property type="entry name" value="Cdc6_lid"/>
    <property type="match status" value="1"/>
</dbReference>
<feature type="domain" description="Cdc6 C-terminal" evidence="6">
    <location>
        <begin position="382"/>
        <end position="465"/>
    </location>
</feature>
<gene>
    <name evidence="7" type="ORF">C471_09115</name>
</gene>
<dbReference type="NCBIfam" id="TIGR02928">
    <property type="entry name" value="orc1/cdc6 family replication initiation protein"/>
    <property type="match status" value="1"/>
</dbReference>
<comment type="caution">
    <text evidence="7">The sequence shown here is derived from an EMBL/GenBank/DDBJ whole genome shotgun (WGS) entry which is preliminary data.</text>
</comment>
<evidence type="ECO:0000256" key="4">
    <source>
        <dbReference type="ARBA" id="ARBA00022840"/>
    </source>
</evidence>
<dbReference type="InterPro" id="IPR050311">
    <property type="entry name" value="ORC1/CDC6"/>
</dbReference>
<evidence type="ECO:0000313" key="8">
    <source>
        <dbReference type="Proteomes" id="UP000011514"/>
    </source>
</evidence>
<dbReference type="InterPro" id="IPR015163">
    <property type="entry name" value="Cdc6_C"/>
</dbReference>
<dbReference type="STRING" id="1227484.C471_09115"/>
<dbReference type="CDD" id="cd08768">
    <property type="entry name" value="Cdc6_C"/>
    <property type="match status" value="1"/>
</dbReference>
<dbReference type="PANTHER" id="PTHR10763:SF22">
    <property type="entry name" value="ORC1-TYPE DNA REPLICATION PROTEIN"/>
    <property type="match status" value="1"/>
</dbReference>
<comment type="caution">
    <text evidence="5">Lacks conserved residue(s) required for the propagation of feature annotation.</text>
</comment>
<dbReference type="Gene3D" id="1.10.8.60">
    <property type="match status" value="1"/>
</dbReference>
<dbReference type="Pfam" id="PF13401">
    <property type="entry name" value="AAA_22"/>
    <property type="match status" value="1"/>
</dbReference>
<keyword evidence="4 5" id="KW-0067">ATP-binding</keyword>
<evidence type="ECO:0000256" key="1">
    <source>
        <dbReference type="ARBA" id="ARBA00006184"/>
    </source>
</evidence>
<dbReference type="InterPro" id="IPR036388">
    <property type="entry name" value="WH-like_DNA-bd_sf"/>
</dbReference>
<dbReference type="SUPFAM" id="SSF52540">
    <property type="entry name" value="P-loop containing nucleoside triphosphate hydrolases"/>
    <property type="match status" value="1"/>
</dbReference>
<dbReference type="InterPro" id="IPR014277">
    <property type="entry name" value="Orc1/Cdc6_arc"/>
</dbReference>
<protein>
    <recommendedName>
        <fullName evidence="5">ORC1-type DNA replication protein</fullName>
    </recommendedName>
</protein>
<evidence type="ECO:0000256" key="5">
    <source>
        <dbReference type="HAMAP-Rule" id="MF_01407"/>
    </source>
</evidence>
<dbReference type="GO" id="GO:0005524">
    <property type="term" value="F:ATP binding"/>
    <property type="evidence" value="ECO:0007669"/>
    <property type="project" value="UniProtKB-UniRule"/>
</dbReference>
<dbReference type="AlphaFoldDB" id="M0DUF9"/>
<dbReference type="PATRIC" id="fig|1227484.4.peg.1820"/>
<dbReference type="InterPro" id="IPR027417">
    <property type="entry name" value="P-loop_NTPase"/>
</dbReference>
<feature type="binding site" evidence="5">
    <location>
        <position position="252"/>
    </location>
    <ligand>
        <name>ATP</name>
        <dbReference type="ChEBI" id="CHEBI:30616"/>
    </ligand>
</feature>
<comment type="function">
    <text evidence="5">Involved in regulation of DNA replication.</text>
</comment>
<dbReference type="PANTHER" id="PTHR10763">
    <property type="entry name" value="CELL DIVISION CONTROL PROTEIN 6-RELATED"/>
    <property type="match status" value="1"/>
</dbReference>
<name>M0DUF9_9EURY</name>
<keyword evidence="3 5" id="KW-0547">Nucleotide-binding</keyword>
<dbReference type="Pfam" id="PF09079">
    <property type="entry name" value="WHD_Cdc6"/>
    <property type="match status" value="1"/>
</dbReference>
<evidence type="ECO:0000256" key="2">
    <source>
        <dbReference type="ARBA" id="ARBA00022705"/>
    </source>
</evidence>
<dbReference type="Proteomes" id="UP000011514">
    <property type="component" value="Unassembled WGS sequence"/>
</dbReference>
<accession>M0DUF9</accession>
<dbReference type="HAMAP" id="MF_01407">
    <property type="entry name" value="ORC1_type_DNA_replic_protein"/>
    <property type="match status" value="1"/>
</dbReference>